<dbReference type="FunFam" id="2.30.30.30:FF:000012">
    <property type="entry name" value="Eukaryotic translation initiation factor 5A"/>
    <property type="match status" value="1"/>
</dbReference>
<protein>
    <recommendedName>
        <fullName evidence="15">Cytosol aminopeptidase domain-containing protein</fullName>
    </recommendedName>
</protein>
<dbReference type="GO" id="GO:0003746">
    <property type="term" value="F:translation elongation factor activity"/>
    <property type="evidence" value="ECO:0007669"/>
    <property type="project" value="InterPro"/>
</dbReference>
<evidence type="ECO:0000256" key="3">
    <source>
        <dbReference type="ARBA" id="ARBA00006016"/>
    </source>
</evidence>
<dbReference type="Gene3D" id="2.30.30.30">
    <property type="match status" value="1"/>
</dbReference>
<dbReference type="InterPro" id="IPR000819">
    <property type="entry name" value="Peptidase_M17_C"/>
</dbReference>
<evidence type="ECO:0000256" key="12">
    <source>
        <dbReference type="ARBA" id="ARBA00023071"/>
    </source>
</evidence>
<dbReference type="NCBIfam" id="NF002076">
    <property type="entry name" value="PRK00913.2-3"/>
    <property type="match status" value="2"/>
</dbReference>
<evidence type="ECO:0000256" key="5">
    <source>
        <dbReference type="ARBA" id="ARBA00011867"/>
    </source>
</evidence>
<keyword evidence="9" id="KW-0378">Hydrolase</keyword>
<comment type="subunit">
    <text evidence="5">Homohexamer (dimer of homotrimers).</text>
</comment>
<dbReference type="PROSITE" id="PS00302">
    <property type="entry name" value="IF5A_HYPUSINE"/>
    <property type="match status" value="1"/>
</dbReference>
<dbReference type="GO" id="GO:0006508">
    <property type="term" value="P:proteolysis"/>
    <property type="evidence" value="ECO:0007669"/>
    <property type="project" value="UniProtKB-KW"/>
</dbReference>
<dbReference type="InterPro" id="IPR001884">
    <property type="entry name" value="IF5A-like"/>
</dbReference>
<feature type="domain" description="Cytosol aminopeptidase" evidence="15">
    <location>
        <begin position="442"/>
        <end position="449"/>
    </location>
</feature>
<dbReference type="Pfam" id="PF02789">
    <property type="entry name" value="Peptidase_M17_N"/>
    <property type="match status" value="2"/>
</dbReference>
<dbReference type="SUPFAM" id="SSF53187">
    <property type="entry name" value="Zn-dependent exopeptidases"/>
    <property type="match status" value="2"/>
</dbReference>
<comment type="similarity">
    <text evidence="4">Belongs to the peptidase M17 family.</text>
</comment>
<dbReference type="EMBL" id="JACTNZ010000003">
    <property type="protein sequence ID" value="KAG5559556.1"/>
    <property type="molecule type" value="Genomic_DNA"/>
</dbReference>
<proteinExistence type="inferred from homology"/>
<keyword evidence="17" id="KW-1185">Reference proteome</keyword>
<dbReference type="InterPro" id="IPR043472">
    <property type="entry name" value="Macro_dom-like"/>
</dbReference>
<dbReference type="InterPro" id="IPR008991">
    <property type="entry name" value="Translation_prot_SH3-like_sf"/>
</dbReference>
<dbReference type="HAMAP" id="MF_00181">
    <property type="entry name" value="Cytosol_peptidase_M17"/>
    <property type="match status" value="2"/>
</dbReference>
<dbReference type="Proteomes" id="UP000823749">
    <property type="component" value="Chromosome 3"/>
</dbReference>
<dbReference type="GO" id="GO:0005737">
    <property type="term" value="C:cytoplasm"/>
    <property type="evidence" value="ECO:0007669"/>
    <property type="project" value="InterPro"/>
</dbReference>
<evidence type="ECO:0000256" key="9">
    <source>
        <dbReference type="ARBA" id="ARBA00022801"/>
    </source>
</evidence>
<evidence type="ECO:0000256" key="1">
    <source>
        <dbReference type="ARBA" id="ARBA00000135"/>
    </source>
</evidence>
<name>A0AAV6L5L6_9ERIC</name>
<comment type="catalytic activity">
    <reaction evidence="2">
        <text>Release of N-terminal proline from a peptide.</text>
        <dbReference type="EC" id="3.4.11.5"/>
    </reaction>
</comment>
<dbReference type="GO" id="GO:0045901">
    <property type="term" value="P:positive regulation of translational elongation"/>
    <property type="evidence" value="ECO:0007669"/>
    <property type="project" value="InterPro"/>
</dbReference>
<comment type="catalytic activity">
    <reaction evidence="1">
        <text>Release of an N-terminal amino acid, Xaa-|-Yaa-, in which Xaa is preferably Leu, but may be other amino acids including Pro although not Arg or Lys, and Yaa may be Pro. Amino acid amides and methyl esters are also readily hydrolyzed, but rates on arylamides are exceedingly low.</text>
        <dbReference type="EC" id="3.4.11.1"/>
    </reaction>
</comment>
<dbReference type="InterPro" id="IPR023042">
    <property type="entry name" value="Peptidase_M17_leu_NH2_pept"/>
</dbReference>
<dbReference type="Pfam" id="PF00883">
    <property type="entry name" value="Peptidase_M17"/>
    <property type="match status" value="2"/>
</dbReference>
<dbReference type="SUPFAM" id="SSF50104">
    <property type="entry name" value="Translation proteins SH3-like domain"/>
    <property type="match status" value="1"/>
</dbReference>
<evidence type="ECO:0000256" key="8">
    <source>
        <dbReference type="ARBA" id="ARBA00022723"/>
    </source>
</evidence>
<dbReference type="PROSITE" id="PS00631">
    <property type="entry name" value="CYTOSOL_AP"/>
    <property type="match status" value="2"/>
</dbReference>
<feature type="region of interest" description="Disordered" evidence="14">
    <location>
        <begin position="1"/>
        <end position="20"/>
    </location>
</feature>
<dbReference type="GO" id="GO:0043022">
    <property type="term" value="F:ribosome binding"/>
    <property type="evidence" value="ECO:0007669"/>
    <property type="project" value="InterPro"/>
</dbReference>
<dbReference type="GO" id="GO:0030145">
    <property type="term" value="F:manganese ion binding"/>
    <property type="evidence" value="ECO:0007669"/>
    <property type="project" value="InterPro"/>
</dbReference>
<dbReference type="Gene3D" id="3.40.220.10">
    <property type="entry name" value="Leucine Aminopeptidase, subunit E, domain 1"/>
    <property type="match status" value="2"/>
</dbReference>
<keyword evidence="10" id="KW-0648">Protein biosynthesis</keyword>
<evidence type="ECO:0000256" key="10">
    <source>
        <dbReference type="ARBA" id="ARBA00022917"/>
    </source>
</evidence>
<organism evidence="16 17">
    <name type="scientific">Rhododendron griersonianum</name>
    <dbReference type="NCBI Taxonomy" id="479676"/>
    <lineage>
        <taxon>Eukaryota</taxon>
        <taxon>Viridiplantae</taxon>
        <taxon>Streptophyta</taxon>
        <taxon>Embryophyta</taxon>
        <taxon>Tracheophyta</taxon>
        <taxon>Spermatophyta</taxon>
        <taxon>Magnoliopsida</taxon>
        <taxon>eudicotyledons</taxon>
        <taxon>Gunneridae</taxon>
        <taxon>Pentapetalae</taxon>
        <taxon>asterids</taxon>
        <taxon>Ericales</taxon>
        <taxon>Ericaceae</taxon>
        <taxon>Ericoideae</taxon>
        <taxon>Rhodoreae</taxon>
        <taxon>Rhododendron</taxon>
    </lineage>
</organism>
<evidence type="ECO:0000256" key="7">
    <source>
        <dbReference type="ARBA" id="ARBA00022670"/>
    </source>
</evidence>
<accession>A0AAV6L5L6</accession>
<comment type="caution">
    <text evidence="16">The sequence shown here is derived from an EMBL/GenBank/DDBJ whole genome shotgun (WGS) entry which is preliminary data.</text>
</comment>
<evidence type="ECO:0000313" key="16">
    <source>
        <dbReference type="EMBL" id="KAG5559556.1"/>
    </source>
</evidence>
<dbReference type="InterPro" id="IPR008283">
    <property type="entry name" value="Peptidase_M17_N"/>
</dbReference>
<evidence type="ECO:0000256" key="11">
    <source>
        <dbReference type="ARBA" id="ARBA00023016"/>
    </source>
</evidence>
<dbReference type="CDD" id="cd00433">
    <property type="entry name" value="Peptidase_M17"/>
    <property type="match status" value="2"/>
</dbReference>
<dbReference type="InterPro" id="IPR011356">
    <property type="entry name" value="Leucine_aapep/pepB"/>
</dbReference>
<dbReference type="PRINTS" id="PR00481">
    <property type="entry name" value="LAMNOPPTDASE"/>
</dbReference>
<gene>
    <name evidence="16" type="ORF">RHGRI_009181</name>
</gene>
<dbReference type="NCBIfam" id="TIGR00037">
    <property type="entry name" value="eIF_5A"/>
    <property type="match status" value="1"/>
</dbReference>
<comment type="similarity">
    <text evidence="3">Belongs to the eIF-5A family.</text>
</comment>
<evidence type="ECO:0000256" key="14">
    <source>
        <dbReference type="SAM" id="MobiDB-lite"/>
    </source>
</evidence>
<dbReference type="InterPro" id="IPR048670">
    <property type="entry name" value="IF5A-like_N"/>
</dbReference>
<keyword evidence="7" id="KW-0645">Protease</keyword>
<keyword evidence="6" id="KW-0031">Aminopeptidase</keyword>
<feature type="compositionally biased region" description="Basic and acidic residues" evidence="14">
    <location>
        <begin position="1"/>
        <end position="12"/>
    </location>
</feature>
<evidence type="ECO:0000256" key="6">
    <source>
        <dbReference type="ARBA" id="ARBA00022438"/>
    </source>
</evidence>
<dbReference type="PANTHER" id="PTHR11963:SF23">
    <property type="entry name" value="CYTOSOL AMINOPEPTIDASE"/>
    <property type="match status" value="1"/>
</dbReference>
<dbReference type="GO" id="GO:0045905">
    <property type="term" value="P:positive regulation of translational termination"/>
    <property type="evidence" value="ECO:0007669"/>
    <property type="project" value="InterPro"/>
</dbReference>
<comment type="function">
    <text evidence="13">Translation factor that promotes translation elongation and termination, particularly upon ribosome stalling at specific amino acid sequence contexts. Binds between the exit (E) and peptidyl (P) site of the ribosome and promotes rescue of stalled ribosome: specifically required for efficient translation of polyproline-containing peptides as well as other motifs that stall the ribosome. Acts as a ribosome quality control (RQC) cofactor by joining the RQC complex to facilitate peptidyl transfer during CAT tailing step.</text>
</comment>
<evidence type="ECO:0000256" key="4">
    <source>
        <dbReference type="ARBA" id="ARBA00009528"/>
    </source>
</evidence>
<sequence>MSDEEHHFESKADAGASKTYPQQAGTIRKNGYIVIKNRPCKVVEVSTSKTGKHGHAKCHFVGIDIFNGKKLEDIVPSSHNCDISFAAKEIDLVEWKGDILAIGVTEKDMAKDENLKFQNPILKKLDSHLGGLLAEASSEEDFSGKAGQSTVLRLPGLGSKRVGLIGLGQCTSATAAYRSLGEAVAGAAKTSQASNVAISLASSEGLSGDSKLTTASAIACGTVLGIHEDSRFKSESKKPALKAVDILGLGTGPELEKRLKYAEDVCSGIIFGRELVNAPANVLTPGVLAEEASKIASTYSDVLSATILDAEQCKELKMGSYLGVAAASANPPHFIHLCYKPPSGPAKTKLALVGKGLTFDSGGYNIKTGPGCSIELMKFDMGGSAAVLGAAKALGQIKPRGVEASNFVHFIVAACENMISGTGMRPGDIVTASNGKTIEVNNTDAEGRLTLADALVYACNQGVEKIVDLATLTGACVVALGPSVAGIFTPSDDLAKEVLAASEISGEKLWRMPLEESYWESMKSGVADMVNTGGRPGGAITAALFLKQFVDEKVQWMHIDMAGPVWNDKKKTGTGFGISTLVEWISFAAKEIDLVEWKGDILAIGVTEKDMAKDENLKFQNPILKKLDSHLGGLLAEASSEEDFSGKAGQSTVLRLPGLGSKRVGLIGLGQCTSATTAYRSLGEAVAGAAKTSQASNVAISLASPEGLSGDSKLTTASAKACGTVLGIHEDSRFKSESKKPALKSVDILGLGAGPELEKRLKYAEDVCSGIIFGRELVNAPANVLTPGVLAEEASKIASMYSDVLSVTILDAEQCKELKMGSYLGVAAASANPPHFIHLCYKPPSGPAKTKLALVGKGLTFDSGGYNIKTGPDCTIELMKKDMGGSAAVLGAAKALGQIKPPGVEASCENMISGTGMRPGDIVTASNGKTIEVDNTDAEGRLTLADALVYACNQGVEKIVDLATLTGACRVALGLSVAGIFTPSDDLAKEVLAASEISGEKLWRMPLEESYWESMKSGVADMVNTGDHRPGGAITAALFLKQFVDEKVQWMHIDMSGPVWNYKKKNGTGFGISTLVEWVLKNSS</sequence>
<dbReference type="SUPFAM" id="SSF52949">
    <property type="entry name" value="Macro domain-like"/>
    <property type="match status" value="2"/>
</dbReference>
<dbReference type="AlphaFoldDB" id="A0AAV6L5L6"/>
<dbReference type="InterPro" id="IPR019769">
    <property type="entry name" value="Trans_elong_IF5A_hypusine_site"/>
</dbReference>
<evidence type="ECO:0000256" key="2">
    <source>
        <dbReference type="ARBA" id="ARBA00001585"/>
    </source>
</evidence>
<evidence type="ECO:0000259" key="15">
    <source>
        <dbReference type="PROSITE" id="PS00631"/>
    </source>
</evidence>
<dbReference type="GO" id="GO:0003723">
    <property type="term" value="F:RNA binding"/>
    <property type="evidence" value="ECO:0007669"/>
    <property type="project" value="InterPro"/>
</dbReference>
<evidence type="ECO:0000313" key="17">
    <source>
        <dbReference type="Proteomes" id="UP000823749"/>
    </source>
</evidence>
<dbReference type="GO" id="GO:0070006">
    <property type="term" value="F:metalloaminopeptidase activity"/>
    <property type="evidence" value="ECO:0007669"/>
    <property type="project" value="InterPro"/>
</dbReference>
<reference evidence="16" key="1">
    <citation type="submission" date="2020-08" db="EMBL/GenBank/DDBJ databases">
        <title>Plant Genome Project.</title>
        <authorList>
            <person name="Zhang R.-G."/>
        </authorList>
    </citation>
    <scope>NUCLEOTIDE SEQUENCE</scope>
    <source>
        <strain evidence="16">WSP0</strain>
        <tissue evidence="16">Leaf</tissue>
    </source>
</reference>
<dbReference type="Gene3D" id="3.40.630.10">
    <property type="entry name" value="Zn peptidases"/>
    <property type="match status" value="2"/>
</dbReference>
<evidence type="ECO:0000256" key="13">
    <source>
        <dbReference type="ARBA" id="ARBA00045610"/>
    </source>
</evidence>
<keyword evidence="11" id="KW-0346">Stress response</keyword>
<dbReference type="PANTHER" id="PTHR11963">
    <property type="entry name" value="LEUCINE AMINOPEPTIDASE-RELATED"/>
    <property type="match status" value="1"/>
</dbReference>
<dbReference type="InterPro" id="IPR014722">
    <property type="entry name" value="Rib_uL2_dom2"/>
</dbReference>
<dbReference type="Pfam" id="PF21485">
    <property type="entry name" value="IF5A-like_N"/>
    <property type="match status" value="1"/>
</dbReference>
<keyword evidence="12" id="KW-0385">Hypusine</keyword>
<keyword evidence="8" id="KW-0479">Metal-binding</keyword>
<feature type="domain" description="Cytosol aminopeptidase" evidence="15">
    <location>
        <begin position="935"/>
        <end position="942"/>
    </location>
</feature>
<dbReference type="FunFam" id="3.40.630.10:FF:000033">
    <property type="entry name" value="M17 leucyl aminopeptidase"/>
    <property type="match status" value="2"/>
</dbReference>